<dbReference type="Pfam" id="PF07687">
    <property type="entry name" value="M20_dimer"/>
    <property type="match status" value="2"/>
</dbReference>
<dbReference type="InterPro" id="IPR011650">
    <property type="entry name" value="Peptidase_M20_dimer"/>
</dbReference>
<dbReference type="AlphaFoldDB" id="Q0FKC1"/>
<comment type="caution">
    <text evidence="3">The sequence shown here is derived from an EMBL/GenBank/DDBJ whole genome shotgun (WGS) entry which is preliminary data.</text>
</comment>
<dbReference type="PANTHER" id="PTHR11014:SF63">
    <property type="entry name" value="METALLOPEPTIDASE, PUTATIVE (AFU_ORTHOLOGUE AFUA_6G09600)-RELATED"/>
    <property type="match status" value="1"/>
</dbReference>
<feature type="domain" description="Peptidase M20 dimerisation" evidence="2">
    <location>
        <begin position="187"/>
        <end position="278"/>
    </location>
</feature>
<dbReference type="HOGENOM" id="CLU_006856_1_0_5"/>
<evidence type="ECO:0000313" key="4">
    <source>
        <dbReference type="Proteomes" id="UP000006230"/>
    </source>
</evidence>
<keyword evidence="4" id="KW-1185">Reference proteome</keyword>
<dbReference type="CDD" id="cd05666">
    <property type="entry name" value="M20_Acy1-like"/>
    <property type="match status" value="2"/>
</dbReference>
<dbReference type="FunFam" id="3.30.70.360:FF:000001">
    <property type="entry name" value="N-acetyldiaminopimelate deacetylase"/>
    <property type="match status" value="2"/>
</dbReference>
<dbReference type="Gene3D" id="3.40.630.10">
    <property type="entry name" value="Zn peptidases"/>
    <property type="match status" value="2"/>
</dbReference>
<dbReference type="eggNOG" id="COG1473">
    <property type="taxonomic scope" value="Bacteria"/>
</dbReference>
<dbReference type="GO" id="GO:0050118">
    <property type="term" value="F:N-acetyldiaminopimelate deacetylase activity"/>
    <property type="evidence" value="ECO:0007669"/>
    <property type="project" value="UniProtKB-ARBA"/>
</dbReference>
<dbReference type="SUPFAM" id="SSF55031">
    <property type="entry name" value="Bacterial exopeptidase dimerisation domain"/>
    <property type="match status" value="2"/>
</dbReference>
<dbReference type="PANTHER" id="PTHR11014">
    <property type="entry name" value="PEPTIDASE M20 FAMILY MEMBER"/>
    <property type="match status" value="1"/>
</dbReference>
<reference evidence="3 4" key="1">
    <citation type="journal article" date="2010" name="J. Bacteriol.">
        <title>Genome sequences of Pelagibaca bermudensis HTCC2601T and Maritimibacter alkaliphilus HTCC2654T, the type strains of two marine Roseobacter genera.</title>
        <authorList>
            <person name="Thrash J.C."/>
            <person name="Cho J.C."/>
            <person name="Ferriera S."/>
            <person name="Johnson J."/>
            <person name="Vergin K.L."/>
            <person name="Giovannoni S.J."/>
        </authorList>
    </citation>
    <scope>NUCLEOTIDE SEQUENCE [LARGE SCALE GENOMIC DNA]</scope>
    <source>
        <strain evidence="4">DSM 26914 / JCM 13377 / KCTC 12554 / HTCC2601</strain>
    </source>
</reference>
<name>Q0FKC1_SALBH</name>
<dbReference type="SUPFAM" id="SSF53187">
    <property type="entry name" value="Zn-dependent exopeptidases"/>
    <property type="match status" value="2"/>
</dbReference>
<dbReference type="Pfam" id="PF01546">
    <property type="entry name" value="Peptidase_M20"/>
    <property type="match status" value="2"/>
</dbReference>
<proteinExistence type="predicted"/>
<dbReference type="InterPro" id="IPR002933">
    <property type="entry name" value="Peptidase_M20"/>
</dbReference>
<dbReference type="EMBL" id="AATQ01000041">
    <property type="protein sequence ID" value="EAU44644.1"/>
    <property type="molecule type" value="Genomic_DNA"/>
</dbReference>
<dbReference type="STRING" id="314265.R2601_24290"/>
<evidence type="ECO:0000259" key="2">
    <source>
        <dbReference type="Pfam" id="PF07687"/>
    </source>
</evidence>
<sequence>MPIVNRIADYAEEMKTWRRHLHRNPELSLECHETAAFVVERLRDFGITDIHTGIATSGVVAIVEGQGAGPVTGLRADMDALPMDEETGADYASEVPGKMHACGHDGHTTMLLGTAKYLAETRNFSGKVALIFQPAEETIGGGRIMVEEGIMERFGIEQVYALHTDPSRPLGEIATRPGPLMAAVDDFELRLTGRGGHAAHPDTCIDPIPCALAIGQALQTVPARNTDPLESLVVSLTVVQTGSATNVIPETAYLAGTVRSFDPGIRDMAEKRIREIVAGQAMAYGVTAELDYQRNYPPTINHAEQTAFAVEVAREVVAEVVDDSVPSMGAEDFSYMLEARPGAFLYLGQGEGPFCHHPKFDFNDEAAPIGASFFVKLVEARQPCSAERLRFDIKSGFGDPARESDMPVINSIAAEADTLTAWRRHLHQQPELLFDCVKTAAFVVKQLESLGISEIHTGIAKTGVVAIIEGRKPGRTIGLRADMDALPMEDLSGTEHASKIPGMAHTCGHDGHTTMLLGAAKYLAETRNFAGRVALLFQPAEEGGGGGKVMVDEGIMDRFDIEEVYGIHNAPGEPEGHIVTAPGPLMASADEFRIDIEGVGGHGAEPQESVDPIPAASAMVQALQSIVSRNVSAIDKLVVSVTQIHAGTAHNIIPGTAFLAGTVRSFRPEIRDLAEKRLREIAEMQAQVYGCTATVTYERGYPPTVNHAEQTRFAAQVAREVVGPENVRDDIDPIMPAEDFSYMLEARPGAYLFLGQGDTPNCHHPQYDFNDAIAPIGASFFARLIETALPLKS</sequence>
<evidence type="ECO:0000313" key="3">
    <source>
        <dbReference type="EMBL" id="EAU44644.1"/>
    </source>
</evidence>
<dbReference type="GO" id="GO:0019877">
    <property type="term" value="P:diaminopimelate biosynthetic process"/>
    <property type="evidence" value="ECO:0007669"/>
    <property type="project" value="UniProtKB-ARBA"/>
</dbReference>
<gene>
    <name evidence="3" type="ORF">R2601_24290</name>
</gene>
<feature type="domain" description="Peptidase M20 dimerisation" evidence="2">
    <location>
        <begin position="591"/>
        <end position="683"/>
    </location>
</feature>
<keyword evidence="1 3" id="KW-0378">Hydrolase</keyword>
<dbReference type="NCBIfam" id="TIGR01891">
    <property type="entry name" value="amidohydrolases"/>
    <property type="match status" value="2"/>
</dbReference>
<accession>Q0FKC1</accession>
<protein>
    <submittedName>
        <fullName evidence="3">Amidohydrolase family protein</fullName>
    </submittedName>
</protein>
<evidence type="ECO:0000256" key="1">
    <source>
        <dbReference type="ARBA" id="ARBA00022801"/>
    </source>
</evidence>
<dbReference type="InterPro" id="IPR017439">
    <property type="entry name" value="Amidohydrolase"/>
</dbReference>
<dbReference type="InterPro" id="IPR036264">
    <property type="entry name" value="Bact_exopeptidase_dim_dom"/>
</dbReference>
<organism evidence="3 4">
    <name type="scientific">Salipiger bermudensis (strain DSM 26914 / JCM 13377 / KCTC 12554 / HTCC2601)</name>
    <name type="common">Pelagibaca bermudensis</name>
    <dbReference type="NCBI Taxonomy" id="314265"/>
    <lineage>
        <taxon>Bacteria</taxon>
        <taxon>Pseudomonadati</taxon>
        <taxon>Pseudomonadota</taxon>
        <taxon>Alphaproteobacteria</taxon>
        <taxon>Rhodobacterales</taxon>
        <taxon>Roseobacteraceae</taxon>
        <taxon>Salipiger</taxon>
    </lineage>
</organism>
<dbReference type="Gene3D" id="3.30.70.360">
    <property type="match status" value="2"/>
</dbReference>
<dbReference type="Proteomes" id="UP000006230">
    <property type="component" value="Unassembled WGS sequence"/>
</dbReference>